<dbReference type="Pfam" id="PF01693">
    <property type="entry name" value="Cauli_VI"/>
    <property type="match status" value="1"/>
</dbReference>
<evidence type="ECO:0000256" key="9">
    <source>
        <dbReference type="ARBA" id="ARBA00022801"/>
    </source>
</evidence>
<feature type="binding site" evidence="12">
    <location>
        <position position="95"/>
    </location>
    <ligand>
        <name>Mg(2+)</name>
        <dbReference type="ChEBI" id="CHEBI:18420"/>
        <label>1</label>
    </ligand>
</feature>
<dbReference type="AlphaFoldDB" id="A0A841U442"/>
<keyword evidence="6 11" id="KW-0540">Nuclease</keyword>
<evidence type="ECO:0000256" key="4">
    <source>
        <dbReference type="ARBA" id="ARBA00012180"/>
    </source>
</evidence>
<dbReference type="PROSITE" id="PS50879">
    <property type="entry name" value="RNASE_H_1"/>
    <property type="match status" value="1"/>
</dbReference>
<evidence type="ECO:0000256" key="12">
    <source>
        <dbReference type="PIRSR" id="PIRSR037839-1"/>
    </source>
</evidence>
<evidence type="ECO:0000256" key="5">
    <source>
        <dbReference type="ARBA" id="ARBA00017721"/>
    </source>
</evidence>
<comment type="catalytic activity">
    <reaction evidence="11">
        <text>Endonucleolytic cleavage to 5'-phosphomonoester.</text>
        <dbReference type="EC" id="3.1.26.4"/>
    </reaction>
</comment>
<keyword evidence="11" id="KW-0963">Cytoplasm</keyword>
<comment type="subcellular location">
    <subcellularLocation>
        <location evidence="11">Cytoplasm</location>
    </subcellularLocation>
</comment>
<keyword evidence="12" id="KW-0464">Manganese</keyword>
<comment type="caution">
    <text evidence="14">The sequence shown here is derived from an EMBL/GenBank/DDBJ whole genome shotgun (WGS) entry which is preliminary data.</text>
</comment>
<feature type="domain" description="RNase H type-1" evidence="13">
    <location>
        <begin position="82"/>
        <end position="220"/>
    </location>
</feature>
<dbReference type="InterPro" id="IPR037056">
    <property type="entry name" value="RNase_H1_N_sf"/>
</dbReference>
<dbReference type="InterPro" id="IPR012337">
    <property type="entry name" value="RNaseH-like_sf"/>
</dbReference>
<evidence type="ECO:0000256" key="8">
    <source>
        <dbReference type="ARBA" id="ARBA00022759"/>
    </source>
</evidence>
<dbReference type="PIRSF" id="PIRSF037839">
    <property type="entry name" value="Ribonuclease_H"/>
    <property type="match status" value="1"/>
</dbReference>
<dbReference type="NCBIfam" id="NF046109">
    <property type="entry name" value="RNaseH_Halikb"/>
    <property type="match status" value="1"/>
</dbReference>
<organism evidence="14 15">
    <name type="scientific">Cohnella xylanilytica</name>
    <dbReference type="NCBI Taxonomy" id="557555"/>
    <lineage>
        <taxon>Bacteria</taxon>
        <taxon>Bacillati</taxon>
        <taxon>Bacillota</taxon>
        <taxon>Bacilli</taxon>
        <taxon>Bacillales</taxon>
        <taxon>Paenibacillaceae</taxon>
        <taxon>Cohnella</taxon>
    </lineage>
</organism>
<dbReference type="InterPro" id="IPR017290">
    <property type="entry name" value="RNase_H_bac"/>
</dbReference>
<comment type="cofactor">
    <cofactor evidence="1">
        <name>Mg(2+)</name>
        <dbReference type="ChEBI" id="CHEBI:18420"/>
    </cofactor>
</comment>
<comment type="similarity">
    <text evidence="3 11">Belongs to the RNase H family.</text>
</comment>
<dbReference type="Proteomes" id="UP000553776">
    <property type="component" value="Unassembled WGS sequence"/>
</dbReference>
<feature type="binding site" evidence="12">
    <location>
        <position position="133"/>
    </location>
    <ligand>
        <name>Mg(2+)</name>
        <dbReference type="ChEBI" id="CHEBI:18420"/>
        <label>2</label>
    </ligand>
</feature>
<dbReference type="GO" id="GO:0003676">
    <property type="term" value="F:nucleic acid binding"/>
    <property type="evidence" value="ECO:0007669"/>
    <property type="project" value="UniProtKB-UniRule"/>
</dbReference>
<dbReference type="EC" id="3.1.26.4" evidence="4 11"/>
<evidence type="ECO:0000256" key="11">
    <source>
        <dbReference type="PIRNR" id="PIRNR037839"/>
    </source>
</evidence>
<feature type="binding site" evidence="12">
    <location>
        <position position="156"/>
    </location>
    <ligand>
        <name>Mg(2+)</name>
        <dbReference type="ChEBI" id="CHEBI:18420"/>
        <label>2</label>
    </ligand>
</feature>
<evidence type="ECO:0000259" key="13">
    <source>
        <dbReference type="PROSITE" id="PS50879"/>
    </source>
</evidence>
<proteinExistence type="inferred from homology"/>
<protein>
    <recommendedName>
        <fullName evidence="5 11">Ribonuclease H</fullName>
        <ecNumber evidence="4 11">3.1.26.4</ecNumber>
    </recommendedName>
</protein>
<accession>A0A841U442</accession>
<dbReference type="EMBL" id="JACJVR010000080">
    <property type="protein sequence ID" value="MBB6693898.1"/>
    <property type="molecule type" value="Genomic_DNA"/>
</dbReference>
<dbReference type="RefSeq" id="WP_185137881.1">
    <property type="nucleotide sequence ID" value="NZ_BORM01000045.1"/>
</dbReference>
<evidence type="ECO:0000256" key="2">
    <source>
        <dbReference type="ARBA" id="ARBA00004065"/>
    </source>
</evidence>
<keyword evidence="7 11" id="KW-0479">Metal-binding</keyword>
<dbReference type="Gene3D" id="3.40.970.10">
    <property type="entry name" value="Ribonuclease H1, N-terminal domain"/>
    <property type="match status" value="1"/>
</dbReference>
<dbReference type="GO" id="GO:0046872">
    <property type="term" value="F:metal ion binding"/>
    <property type="evidence" value="ECO:0007669"/>
    <property type="project" value="UniProtKB-KW"/>
</dbReference>
<gene>
    <name evidence="14" type="ORF">H7B90_21090</name>
</gene>
<feature type="binding site" evidence="12">
    <location>
        <position position="216"/>
    </location>
    <ligand>
        <name>Mg(2+)</name>
        <dbReference type="ChEBI" id="CHEBI:18420"/>
        <label>1</label>
    </ligand>
</feature>
<comment type="function">
    <text evidence="2 11">Endonuclease that specifically degrades the RNA of RNA-DNA hybrids.</text>
</comment>
<reference evidence="14 15" key="1">
    <citation type="submission" date="2020-08" db="EMBL/GenBank/DDBJ databases">
        <title>Cohnella phylogeny.</title>
        <authorList>
            <person name="Dunlap C."/>
        </authorList>
    </citation>
    <scope>NUCLEOTIDE SEQUENCE [LARGE SCALE GENOMIC DNA]</scope>
    <source>
        <strain evidence="14 15">DSM 25239</strain>
    </source>
</reference>
<dbReference type="InterPro" id="IPR011320">
    <property type="entry name" value="RNase_H1_N"/>
</dbReference>
<keyword evidence="9 11" id="KW-0378">Hydrolase</keyword>
<dbReference type="GO" id="GO:0005737">
    <property type="term" value="C:cytoplasm"/>
    <property type="evidence" value="ECO:0007669"/>
    <property type="project" value="UniProtKB-SubCell"/>
</dbReference>
<keyword evidence="8 11" id="KW-0255">Endonuclease</keyword>
<name>A0A841U442_9BACL</name>
<dbReference type="SUPFAM" id="SSF53098">
    <property type="entry name" value="Ribonuclease H-like"/>
    <property type="match status" value="1"/>
</dbReference>
<evidence type="ECO:0000256" key="1">
    <source>
        <dbReference type="ARBA" id="ARBA00001946"/>
    </source>
</evidence>
<evidence type="ECO:0000256" key="7">
    <source>
        <dbReference type="ARBA" id="ARBA00022723"/>
    </source>
</evidence>
<dbReference type="InterPro" id="IPR002156">
    <property type="entry name" value="RNaseH_domain"/>
</dbReference>
<evidence type="ECO:0000313" key="15">
    <source>
        <dbReference type="Proteomes" id="UP000553776"/>
    </source>
</evidence>
<evidence type="ECO:0000256" key="6">
    <source>
        <dbReference type="ARBA" id="ARBA00022722"/>
    </source>
</evidence>
<sequence>MASKYYVVWVGATPGVYASWPACQAQVNGIVDAKYKSFPTREEAEKAYKEGWKKHWGQGKKPAAGASAGFKAASAKTASSAASKQEIDYDSISVDVGTRGNPGPVEYKGVDTRTGEVLFERGPIPNGTNNLGEFLAIVHALAYLKQKGSAKTVYSDSRTALKWVKTKTVATTLERSEKTKEIWALVDRAVNWLKTNTYPNKVLKWETEEWGEIKADYGRK</sequence>
<dbReference type="Gene3D" id="3.30.420.10">
    <property type="entry name" value="Ribonuclease H-like superfamily/Ribonuclease H"/>
    <property type="match status" value="1"/>
</dbReference>
<dbReference type="InterPro" id="IPR009027">
    <property type="entry name" value="Ribosomal_bL9/RNase_H1_N"/>
</dbReference>
<dbReference type="GO" id="GO:0004523">
    <property type="term" value="F:RNA-DNA hybrid ribonuclease activity"/>
    <property type="evidence" value="ECO:0007669"/>
    <property type="project" value="UniProtKB-UniRule"/>
</dbReference>
<dbReference type="InterPro" id="IPR036397">
    <property type="entry name" value="RNaseH_sf"/>
</dbReference>
<keyword evidence="10 11" id="KW-0460">Magnesium</keyword>
<evidence type="ECO:0000256" key="3">
    <source>
        <dbReference type="ARBA" id="ARBA00005300"/>
    </source>
</evidence>
<keyword evidence="15" id="KW-1185">Reference proteome</keyword>
<comment type="cofactor">
    <cofactor evidence="12">
        <name>Mn(2+)</name>
        <dbReference type="ChEBI" id="CHEBI:29035"/>
    </cofactor>
    <cofactor evidence="12">
        <name>Mg(2+)</name>
        <dbReference type="ChEBI" id="CHEBI:18420"/>
    </cofactor>
    <text evidence="12">Binds 2 metal ions per subunit. Manganese or magnesium.</text>
</comment>
<evidence type="ECO:0000256" key="10">
    <source>
        <dbReference type="ARBA" id="ARBA00022842"/>
    </source>
</evidence>
<dbReference type="FunFam" id="3.40.970.10:FF:000002">
    <property type="entry name" value="Ribonuclease H"/>
    <property type="match status" value="1"/>
</dbReference>
<dbReference type="SUPFAM" id="SSF55658">
    <property type="entry name" value="L9 N-domain-like"/>
    <property type="match status" value="1"/>
</dbReference>
<evidence type="ECO:0000313" key="14">
    <source>
        <dbReference type="EMBL" id="MBB6693898.1"/>
    </source>
</evidence>